<dbReference type="Gene3D" id="3.40.50.300">
    <property type="entry name" value="P-loop containing nucleotide triphosphate hydrolases"/>
    <property type="match status" value="1"/>
</dbReference>
<dbReference type="InterPro" id="IPR027417">
    <property type="entry name" value="P-loop_NTPase"/>
</dbReference>
<gene>
    <name evidence="1" type="primary">terL</name>
    <name evidence="1" type="ORF">Q5H92_13920</name>
</gene>
<evidence type="ECO:0000313" key="1">
    <source>
        <dbReference type="EMBL" id="MDO7847463.1"/>
    </source>
</evidence>
<sequence>MLSRLETAYAERARRNFYEFFKSFWETIEAVELKLNWHLQLLCDELQQVYLTWERKESQPDVLINCPFGVSKSTILQLFEAWVTLRSPSVRILGTSYAAKISIKNAGKARACLKSLKFQQWYPGRVVFNRENDGKTEFENLALGKYMTASTGGAATGQHADFIFNDDPLSARDAHSKPKREAANDFLGETLSSRKTDKARTVTVTVMQRLVSEDPSGHLLSKKPNLNHICLPAELTEETRKLVKPQAAVAFYEAHDNLLDPVRLNREVLRNYKVELGPYAYAAQVLQNPADSSAGIFKKNWFQTITWEEFQRLTADQEVVWHFDADTALTADTANDPTALLATCYVDNTLFVRESYAGWLEYEDLLNYIPKFLQRNGYDPVKSQLHLEPKANGKSVFQSFSKRGNVNVVEAPAPTTDKVARAHDVVPFCASKRVVFIDGSYIHSMQAELFAFPNAAHDDRVDTLTQRIARIQAAKPQRENYVY</sequence>
<dbReference type="EMBL" id="JAUQSX010000006">
    <property type="protein sequence ID" value="MDO7847463.1"/>
    <property type="molecule type" value="Genomic_DNA"/>
</dbReference>
<reference evidence="1" key="1">
    <citation type="submission" date="2023-07" db="EMBL/GenBank/DDBJ databases">
        <authorList>
            <person name="Kim M.K."/>
        </authorList>
    </citation>
    <scope>NUCLEOTIDE SEQUENCE</scope>
    <source>
        <strain evidence="1">M29</strain>
    </source>
</reference>
<keyword evidence="2" id="KW-1185">Reference proteome</keyword>
<dbReference type="InterPro" id="IPR006517">
    <property type="entry name" value="Phage_terminase_lsu-like_C"/>
</dbReference>
<name>A0ABT9AC92_9BACT</name>
<protein>
    <submittedName>
        <fullName evidence="1">Phage terminase large subunit</fullName>
    </submittedName>
</protein>
<organism evidence="1 2">
    <name type="scientific">Hymenobacter mellowenesis</name>
    <dbReference type="NCBI Taxonomy" id="3063995"/>
    <lineage>
        <taxon>Bacteria</taxon>
        <taxon>Pseudomonadati</taxon>
        <taxon>Bacteroidota</taxon>
        <taxon>Cytophagia</taxon>
        <taxon>Cytophagales</taxon>
        <taxon>Hymenobacteraceae</taxon>
        <taxon>Hymenobacter</taxon>
    </lineage>
</organism>
<proteinExistence type="predicted"/>
<dbReference type="Proteomes" id="UP001167796">
    <property type="component" value="Unassembled WGS sequence"/>
</dbReference>
<comment type="caution">
    <text evidence="1">The sequence shown here is derived from an EMBL/GenBank/DDBJ whole genome shotgun (WGS) entry which is preliminary data.</text>
</comment>
<evidence type="ECO:0000313" key="2">
    <source>
        <dbReference type="Proteomes" id="UP001167796"/>
    </source>
</evidence>
<dbReference type="NCBIfam" id="TIGR01630">
    <property type="entry name" value="psiM2_ORF9"/>
    <property type="match status" value="1"/>
</dbReference>
<dbReference type="RefSeq" id="WP_305012139.1">
    <property type="nucleotide sequence ID" value="NZ_JAUQSX010000006.1"/>
</dbReference>
<accession>A0ABT9AC92</accession>